<dbReference type="AlphaFoldDB" id="A0A9X4KEP0"/>
<dbReference type="PANTHER" id="PTHR10587:SF133">
    <property type="entry name" value="CHITIN DEACETYLASE 1-RELATED"/>
    <property type="match status" value="1"/>
</dbReference>
<reference evidence="5 6" key="1">
    <citation type="submission" date="2022-10" db="EMBL/GenBank/DDBJ databases">
        <title>Comparative genomic analysis of Cohnella hashimotonis sp. nov., isolated from the International Space Station.</title>
        <authorList>
            <person name="Simpson A."/>
            <person name="Venkateswaran K."/>
        </authorList>
    </citation>
    <scope>NUCLEOTIDE SEQUENCE [LARGE SCALE GENOMIC DNA]</scope>
    <source>
        <strain evidence="5 6">DSM 18997</strain>
    </source>
</reference>
<dbReference type="Pfam" id="PF01522">
    <property type="entry name" value="Polysacc_deac_1"/>
    <property type="match status" value="1"/>
</dbReference>
<dbReference type="Proteomes" id="UP001153387">
    <property type="component" value="Unassembled WGS sequence"/>
</dbReference>
<dbReference type="PANTHER" id="PTHR10587">
    <property type="entry name" value="GLYCOSYL TRANSFERASE-RELATED"/>
    <property type="match status" value="1"/>
</dbReference>
<feature type="chain" id="PRO_5040948833" evidence="3">
    <location>
        <begin position="34"/>
        <end position="280"/>
    </location>
</feature>
<dbReference type="CDD" id="cd10917">
    <property type="entry name" value="CE4_NodB_like_6s_7s"/>
    <property type="match status" value="1"/>
</dbReference>
<dbReference type="InterPro" id="IPR050248">
    <property type="entry name" value="Polysacc_deacetylase_ArnD"/>
</dbReference>
<comment type="caution">
    <text evidence="5">The sequence shown here is derived from an EMBL/GenBank/DDBJ whole genome shotgun (WGS) entry which is preliminary data.</text>
</comment>
<dbReference type="GO" id="GO:0016810">
    <property type="term" value="F:hydrolase activity, acting on carbon-nitrogen (but not peptide) bonds"/>
    <property type="evidence" value="ECO:0007669"/>
    <property type="project" value="InterPro"/>
</dbReference>
<accession>A0A9X4KEP0</accession>
<protein>
    <submittedName>
        <fullName evidence="5">Polysaccharide deacetylase family protein</fullName>
    </submittedName>
</protein>
<dbReference type="InterPro" id="IPR011330">
    <property type="entry name" value="Glyco_hydro/deAcase_b/a-brl"/>
</dbReference>
<feature type="signal peptide" evidence="3">
    <location>
        <begin position="1"/>
        <end position="33"/>
    </location>
</feature>
<proteinExistence type="predicted"/>
<keyword evidence="1" id="KW-0479">Metal-binding</keyword>
<dbReference type="PROSITE" id="PS51677">
    <property type="entry name" value="NODB"/>
    <property type="match status" value="1"/>
</dbReference>
<dbReference type="Gene3D" id="3.20.20.370">
    <property type="entry name" value="Glycoside hydrolase/deacetylase"/>
    <property type="match status" value="1"/>
</dbReference>
<evidence type="ECO:0000313" key="5">
    <source>
        <dbReference type="EMBL" id="MDG0790633.1"/>
    </source>
</evidence>
<evidence type="ECO:0000256" key="2">
    <source>
        <dbReference type="ARBA" id="ARBA00022801"/>
    </source>
</evidence>
<keyword evidence="3" id="KW-0732">Signal</keyword>
<name>A0A9X4KEP0_9BACL</name>
<feature type="domain" description="NodB homology" evidence="4">
    <location>
        <begin position="81"/>
        <end position="264"/>
    </location>
</feature>
<dbReference type="RefSeq" id="WP_277564446.1">
    <property type="nucleotide sequence ID" value="NZ_JAPDHZ010000002.1"/>
</dbReference>
<dbReference type="InterPro" id="IPR002509">
    <property type="entry name" value="NODB_dom"/>
</dbReference>
<dbReference type="SUPFAM" id="SSF88713">
    <property type="entry name" value="Glycoside hydrolase/deacetylase"/>
    <property type="match status" value="1"/>
</dbReference>
<dbReference type="GO" id="GO:0016020">
    <property type="term" value="C:membrane"/>
    <property type="evidence" value="ECO:0007669"/>
    <property type="project" value="TreeGrafter"/>
</dbReference>
<evidence type="ECO:0000259" key="4">
    <source>
        <dbReference type="PROSITE" id="PS51677"/>
    </source>
</evidence>
<evidence type="ECO:0000256" key="3">
    <source>
        <dbReference type="SAM" id="SignalP"/>
    </source>
</evidence>
<dbReference type="EMBL" id="JAPDHZ010000002">
    <property type="protein sequence ID" value="MDG0790633.1"/>
    <property type="molecule type" value="Genomic_DNA"/>
</dbReference>
<keyword evidence="2" id="KW-0378">Hydrolase</keyword>
<evidence type="ECO:0000256" key="1">
    <source>
        <dbReference type="ARBA" id="ARBA00022723"/>
    </source>
</evidence>
<keyword evidence="6" id="KW-1185">Reference proteome</keyword>
<organism evidence="5 6">
    <name type="scientific">Cohnella ginsengisoli</name>
    <dbReference type="NCBI Taxonomy" id="425004"/>
    <lineage>
        <taxon>Bacteria</taxon>
        <taxon>Bacillati</taxon>
        <taxon>Bacillota</taxon>
        <taxon>Bacilli</taxon>
        <taxon>Bacillales</taxon>
        <taxon>Paenibacillaceae</taxon>
        <taxon>Cohnella</taxon>
    </lineage>
</organism>
<evidence type="ECO:0000313" key="6">
    <source>
        <dbReference type="Proteomes" id="UP001153387"/>
    </source>
</evidence>
<gene>
    <name evidence="5" type="ORF">OMP38_07020</name>
</gene>
<sequence>MMQQREKWSRRLAALTVGLMLAGMALVPAEANGAGAEERTHAATATALQALKPASAPVSWSDLQRRYRGVFVLRASSSGGRRVALTFDDVPDPRYTPLVLNVLKRKRVPATFFVVGSRAAKHPDLVRRIVNEGHAVGNHTYSHPELPKLSLGQVRREIERTGAAIRATAGFEPAMIRPPYGDIRPAQLEWARSRGYTVVNWDVDSQDWRQIPSGVVLRNAVKGLRPGSIILMHAGGGAGQNLFGTVKALPHLIDQLRAKGYELVTVPELLHIPERRPNRA</sequence>
<dbReference type="GO" id="GO:0005975">
    <property type="term" value="P:carbohydrate metabolic process"/>
    <property type="evidence" value="ECO:0007669"/>
    <property type="project" value="InterPro"/>
</dbReference>
<dbReference type="GO" id="GO:0046872">
    <property type="term" value="F:metal ion binding"/>
    <property type="evidence" value="ECO:0007669"/>
    <property type="project" value="UniProtKB-KW"/>
</dbReference>